<feature type="compositionally biased region" description="Low complexity" evidence="3">
    <location>
        <begin position="1216"/>
        <end position="1232"/>
    </location>
</feature>
<feature type="domain" description="Fibronectin type-III" evidence="4">
    <location>
        <begin position="593"/>
        <end position="681"/>
    </location>
</feature>
<dbReference type="Gene3D" id="2.60.40.10">
    <property type="entry name" value="Immunoglobulins"/>
    <property type="match status" value="1"/>
</dbReference>
<proteinExistence type="predicted"/>
<feature type="region of interest" description="Disordered" evidence="3">
    <location>
        <begin position="1"/>
        <end position="29"/>
    </location>
</feature>
<evidence type="ECO:0000256" key="1">
    <source>
        <dbReference type="ARBA" id="ARBA00023002"/>
    </source>
</evidence>
<feature type="region of interest" description="Disordered" evidence="3">
    <location>
        <begin position="816"/>
        <end position="873"/>
    </location>
</feature>
<feature type="compositionally biased region" description="Basic and acidic residues" evidence="3">
    <location>
        <begin position="885"/>
        <end position="898"/>
    </location>
</feature>
<feature type="region of interest" description="Disordered" evidence="3">
    <location>
        <begin position="945"/>
        <end position="982"/>
    </location>
</feature>
<dbReference type="STRING" id="100787.A0A0G4MBG3"/>
<feature type="compositionally biased region" description="Low complexity" evidence="3">
    <location>
        <begin position="1452"/>
        <end position="1463"/>
    </location>
</feature>
<feature type="region of interest" description="Disordered" evidence="3">
    <location>
        <begin position="1214"/>
        <end position="1250"/>
    </location>
</feature>
<dbReference type="GO" id="GO:0006364">
    <property type="term" value="P:rRNA processing"/>
    <property type="evidence" value="ECO:0007669"/>
    <property type="project" value="InterPro"/>
</dbReference>
<dbReference type="Pfam" id="PF03998">
    <property type="entry name" value="Utp11"/>
    <property type="match status" value="1"/>
</dbReference>
<dbReference type="InterPro" id="IPR051168">
    <property type="entry name" value="AASS"/>
</dbReference>
<dbReference type="SUPFAM" id="SSF52283">
    <property type="entry name" value="Formate/glycerate dehydrogenase catalytic domain-like"/>
    <property type="match status" value="1"/>
</dbReference>
<feature type="compositionally biased region" description="Polar residues" evidence="3">
    <location>
        <begin position="1476"/>
        <end position="1489"/>
    </location>
</feature>
<dbReference type="SMART" id="SM01003">
    <property type="entry name" value="AlaDh_PNT_N"/>
    <property type="match status" value="1"/>
</dbReference>
<sequence>MSCSSASPDRQLRQKDYKKKSATLKSLREKAADRNEDEFYFGMLSRDGPGSRVLDGKKWRGTVAGDRGNRAMEVSLVRLLKTQDIAYVRTTRSVVMREVQRLTEAVVLAAEGLPAGDDEDEEDDDEFDFAEAPKPKKIVFVDDVAQQLAAVEEEEVGGADDSDALDGLDDEDDDDEKEEAVDEETARKKKNLQRLRAELALAQRKLKVLTKAEQELEIQQAKMAKTATSGGTTRKGKKIMAVIIPAMSGITLHLRSETKPLEHRSALTPFTASELIKAGYTLNVERSPVRIFDDAEFEKIGATLVPEGSWIEAPQDHIIVGLKELLEEDFPLKHVHVQFAHCYKQQGGWENVLARFPRGGGTLYDLDKIPNFVDFESLKSPKRQLSVVCDVSADTTNPNNPVPIYTVATTFDKPTVPVEGLENPPLSVISIDHLPSLLPREASETYSKDLLPYLLTLKDRKTDPVWTRAEKLFNDKVATLPADLQKPAQFLLVTSLVAWWFKRPNANFFQTLLLSLATLVTFWVVAPNYAASSFAWSLHHSRELFWYLQLDTLLLGHANMLVTLGAVVWLLNRTWQTLWKPTSDLISILGVDVPEPPDVSLAGIRADAATLSWTRPASNRAVQKFLIQVNGVNVGESRPEETAITVTGLRPNHCYNVRVIAVGPNNFQAGSPMIRLRTYKCDGRPELGNSRVPDSFQDQGSRAGQSQAAEDTTGRTPVPSIEAAPSVDGVSAPPREGTSTAPGQRRNTLNRRHSPSVASQDQPVIKMPYNGDRPEPSLKELADALEKTRREIDETLAQYSQEEADFKKMQDLLRKEKEKKKQTHKEKDDQTTQLKQKVKATYEQMRQTNKEKARKESVLKEKQDKRRKMSETVDKCNTDVGTMKKSRDGFSSEREHVQQDRDLQVIMEDRRAQQIENHIHVLHTQVYTQQQSGLQLYGQANSSGVDFDQNMSTQVKRRSRASNNSAHGVSMPSPPGQFASAEPIFPSSLGLSHAGFAPGPFMDMSAEPFGIDQSTFSDAEIKALTGGAPLSPTATALLPSGILMDMDMDDDDPPSPISDSRKSPAVPDFANDTHSPASSGRHSYVSSPHNSSYNLPFTLHHPDSFDRRSIHDVTSSPGPPPASSHRLTNLLASFNRNRGVKDATTDAGPALGSLKHGQSQSFPRQTEEDSKRKISFSSNWFNRAAPGAESSGEGMLHSSKLAKRLNPFGSSSNAFADRIPSSPRPASIASADLPRPSTDSGSIWGAPGDNFNKSRIWSPDVLWQGSRNPSRRPSIHGSPAALKTTLASADDEILDEEALLNPQVSPSQVGVIGSRPPPKSKAKAQAQMQSDADALNQQLNPNAPTFMAGLFRPKDKDTDGAKDKTKGKAKDKSKATTPSLEAPPMFDESPTDSRKSRDAFSVHTQTSVSVTESRESLSLERTFSNTPSDNHSSGAPSSFKDQESAMRKLFRKGSSSKFSLSSRLGKESGLFKKGPGSTTNSDKNYSMERSSIGDIDDLGEDLGHLGRSYDSVGSSPSLGPSKSKESKEGRIAGWSSRFSMNSIKKKGKEAKESLDIERSGTETEADEKKE</sequence>
<dbReference type="GO" id="GO:0005737">
    <property type="term" value="C:cytoplasm"/>
    <property type="evidence" value="ECO:0007669"/>
    <property type="project" value="TreeGrafter"/>
</dbReference>
<dbReference type="GO" id="GO:0004753">
    <property type="term" value="F:saccharopine dehydrogenase activity"/>
    <property type="evidence" value="ECO:0007669"/>
    <property type="project" value="TreeGrafter"/>
</dbReference>
<reference evidence="5 6" key="1">
    <citation type="submission" date="2015-05" db="EMBL/GenBank/DDBJ databases">
        <authorList>
            <person name="Wang D.B."/>
            <person name="Wang M."/>
        </authorList>
    </citation>
    <scope>NUCLEOTIDE SEQUENCE [LARGE SCALE GENOMIC DNA]</scope>
    <source>
        <strain evidence="5">VL1</strain>
    </source>
</reference>
<feature type="compositionally biased region" description="Basic and acidic residues" evidence="3">
    <location>
        <begin position="1391"/>
        <end position="1400"/>
    </location>
</feature>
<feature type="compositionally biased region" description="Basic and acidic residues" evidence="3">
    <location>
        <begin position="1352"/>
        <end position="1374"/>
    </location>
</feature>
<dbReference type="InterPro" id="IPR036116">
    <property type="entry name" value="FN3_sf"/>
</dbReference>
<feature type="compositionally biased region" description="Polar residues" evidence="3">
    <location>
        <begin position="696"/>
        <end position="710"/>
    </location>
</feature>
<evidence type="ECO:0000256" key="3">
    <source>
        <dbReference type="SAM" id="MobiDB-lite"/>
    </source>
</evidence>
<feature type="compositionally biased region" description="Basic and acidic residues" evidence="3">
    <location>
        <begin position="1549"/>
        <end position="1570"/>
    </location>
</feature>
<keyword evidence="6" id="KW-1185">Reference proteome</keyword>
<dbReference type="GO" id="GO:0019878">
    <property type="term" value="P:lysine biosynthetic process via aminoadipic acid"/>
    <property type="evidence" value="ECO:0007669"/>
    <property type="project" value="TreeGrafter"/>
</dbReference>
<dbReference type="PANTHER" id="PTHR11133">
    <property type="entry name" value="SACCHAROPINE DEHYDROGENASE"/>
    <property type="match status" value="1"/>
</dbReference>
<feature type="non-terminal residue" evidence="5">
    <location>
        <position position="1570"/>
    </location>
</feature>
<evidence type="ECO:0000259" key="4">
    <source>
        <dbReference type="PROSITE" id="PS50853"/>
    </source>
</evidence>
<feature type="compositionally biased region" description="Polar residues" evidence="3">
    <location>
        <begin position="1402"/>
        <end position="1411"/>
    </location>
</feature>
<accession>A0A0G4MBG3</accession>
<feature type="region of interest" description="Disordered" evidence="3">
    <location>
        <begin position="1297"/>
        <end position="1570"/>
    </location>
</feature>
<dbReference type="GO" id="GO:0032040">
    <property type="term" value="C:small-subunit processome"/>
    <property type="evidence" value="ECO:0007669"/>
    <property type="project" value="InterPro"/>
</dbReference>
<feature type="region of interest" description="Disordered" evidence="3">
    <location>
        <begin position="879"/>
        <end position="898"/>
    </location>
</feature>
<feature type="region of interest" description="Disordered" evidence="3">
    <location>
        <begin position="152"/>
        <end position="189"/>
    </location>
</feature>
<dbReference type="PANTHER" id="PTHR11133:SF23">
    <property type="entry name" value="SACCHAROPINE DEHYDROGENASE [NAD(+), L-LYSINE-FORMING]"/>
    <property type="match status" value="1"/>
</dbReference>
<dbReference type="EMBL" id="CVQH01021751">
    <property type="protein sequence ID" value="CRK31476.1"/>
    <property type="molecule type" value="Genomic_DNA"/>
</dbReference>
<dbReference type="Proteomes" id="UP000044602">
    <property type="component" value="Unassembled WGS sequence"/>
</dbReference>
<dbReference type="InterPro" id="IPR013783">
    <property type="entry name" value="Ig-like_fold"/>
</dbReference>
<feature type="compositionally biased region" description="Basic and acidic residues" evidence="3">
    <location>
        <begin position="848"/>
        <end position="873"/>
    </location>
</feature>
<name>A0A0G4MBG3_VERLO</name>
<feature type="compositionally biased region" description="Low complexity" evidence="3">
    <location>
        <begin position="1511"/>
        <end position="1521"/>
    </location>
</feature>
<dbReference type="InterPro" id="IPR003961">
    <property type="entry name" value="FN3_dom"/>
</dbReference>
<feature type="compositionally biased region" description="Polar residues" evidence="3">
    <location>
        <begin position="737"/>
        <end position="747"/>
    </location>
</feature>
<feature type="compositionally biased region" description="Polar residues" evidence="3">
    <location>
        <begin position="945"/>
        <end position="954"/>
    </location>
</feature>
<dbReference type="PROSITE" id="PS50853">
    <property type="entry name" value="FN3"/>
    <property type="match status" value="1"/>
</dbReference>
<dbReference type="FunFam" id="3.40.50.720:FF:000627">
    <property type="entry name" value="Saccharopine dehydrogenase [NAD(+), L-lysine-forming]"/>
    <property type="match status" value="1"/>
</dbReference>
<dbReference type="SMART" id="SM00060">
    <property type="entry name" value="FN3"/>
    <property type="match status" value="1"/>
</dbReference>
<dbReference type="InterPro" id="IPR007144">
    <property type="entry name" value="SSU_processome_Utp11"/>
</dbReference>
<dbReference type="Pfam" id="PF05222">
    <property type="entry name" value="AlaDh_PNT_N"/>
    <property type="match status" value="1"/>
</dbReference>
<keyword evidence="2" id="KW-0028">Amino-acid biosynthesis</keyword>
<evidence type="ECO:0000256" key="2">
    <source>
        <dbReference type="ARBA" id="ARBA00023154"/>
    </source>
</evidence>
<feature type="compositionally biased region" description="Polar residues" evidence="3">
    <location>
        <begin position="1419"/>
        <end position="1436"/>
    </location>
</feature>
<feature type="region of interest" description="Disordered" evidence="3">
    <location>
        <begin position="1106"/>
        <end position="1126"/>
    </location>
</feature>
<gene>
    <name evidence="5" type="ORF">BN1708_005478</name>
</gene>
<dbReference type="Pfam" id="PF00041">
    <property type="entry name" value="fn3"/>
    <property type="match status" value="1"/>
</dbReference>
<feature type="compositionally biased region" description="Polar residues" evidence="3">
    <location>
        <begin position="1326"/>
        <end position="1343"/>
    </location>
</feature>
<dbReference type="Gene3D" id="3.40.50.720">
    <property type="entry name" value="NAD(P)-binding Rossmann-like Domain"/>
    <property type="match status" value="2"/>
</dbReference>
<keyword evidence="2" id="KW-0457">Lysine biosynthesis</keyword>
<feature type="region of interest" description="Disordered" evidence="3">
    <location>
        <begin position="1044"/>
        <end position="1087"/>
    </location>
</feature>
<organism evidence="5 6">
    <name type="scientific">Verticillium longisporum</name>
    <name type="common">Verticillium dahliae var. longisporum</name>
    <dbReference type="NCBI Taxonomy" id="100787"/>
    <lineage>
        <taxon>Eukaryota</taxon>
        <taxon>Fungi</taxon>
        <taxon>Dikarya</taxon>
        <taxon>Ascomycota</taxon>
        <taxon>Pezizomycotina</taxon>
        <taxon>Sordariomycetes</taxon>
        <taxon>Hypocreomycetidae</taxon>
        <taxon>Glomerellales</taxon>
        <taxon>Plectosphaerellaceae</taxon>
        <taxon>Verticillium</taxon>
    </lineage>
</organism>
<feature type="region of interest" description="Disordered" evidence="3">
    <location>
        <begin position="685"/>
        <end position="777"/>
    </location>
</feature>
<keyword evidence="1" id="KW-0560">Oxidoreductase</keyword>
<feature type="region of interest" description="Disordered" evidence="3">
    <location>
        <begin position="1140"/>
        <end position="1173"/>
    </location>
</feature>
<protein>
    <recommendedName>
        <fullName evidence="4">Fibronectin type-III domain-containing protein</fullName>
    </recommendedName>
</protein>
<evidence type="ECO:0000313" key="6">
    <source>
        <dbReference type="Proteomes" id="UP000044602"/>
    </source>
</evidence>
<evidence type="ECO:0000313" key="5">
    <source>
        <dbReference type="EMBL" id="CRK31476.1"/>
    </source>
</evidence>
<feature type="compositionally biased region" description="Acidic residues" evidence="3">
    <location>
        <begin position="152"/>
        <end position="183"/>
    </location>
</feature>
<dbReference type="CDD" id="cd00063">
    <property type="entry name" value="FN3"/>
    <property type="match status" value="1"/>
</dbReference>
<dbReference type="SUPFAM" id="SSF49265">
    <property type="entry name" value="Fibronectin type III"/>
    <property type="match status" value="1"/>
</dbReference>
<dbReference type="InterPro" id="IPR007886">
    <property type="entry name" value="AlaDH/PNT_N"/>
</dbReference>
<feature type="compositionally biased region" description="Polar residues" evidence="3">
    <location>
        <begin position="1072"/>
        <end position="1087"/>
    </location>
</feature>